<protein>
    <submittedName>
        <fullName evidence="2">Uncharacterized protein</fullName>
    </submittedName>
</protein>
<evidence type="ECO:0000313" key="3">
    <source>
        <dbReference type="Proteomes" id="UP001341840"/>
    </source>
</evidence>
<feature type="region of interest" description="Disordered" evidence="1">
    <location>
        <begin position="1"/>
        <end position="21"/>
    </location>
</feature>
<name>A0ABU6TIF8_9FABA</name>
<organism evidence="2 3">
    <name type="scientific">Stylosanthes scabra</name>
    <dbReference type="NCBI Taxonomy" id="79078"/>
    <lineage>
        <taxon>Eukaryota</taxon>
        <taxon>Viridiplantae</taxon>
        <taxon>Streptophyta</taxon>
        <taxon>Embryophyta</taxon>
        <taxon>Tracheophyta</taxon>
        <taxon>Spermatophyta</taxon>
        <taxon>Magnoliopsida</taxon>
        <taxon>eudicotyledons</taxon>
        <taxon>Gunneridae</taxon>
        <taxon>Pentapetalae</taxon>
        <taxon>rosids</taxon>
        <taxon>fabids</taxon>
        <taxon>Fabales</taxon>
        <taxon>Fabaceae</taxon>
        <taxon>Papilionoideae</taxon>
        <taxon>50 kb inversion clade</taxon>
        <taxon>dalbergioids sensu lato</taxon>
        <taxon>Dalbergieae</taxon>
        <taxon>Pterocarpus clade</taxon>
        <taxon>Stylosanthes</taxon>
    </lineage>
</organism>
<dbReference type="EMBL" id="JASCZI010090985">
    <property type="protein sequence ID" value="MED6148259.1"/>
    <property type="molecule type" value="Genomic_DNA"/>
</dbReference>
<accession>A0ABU6TIF8</accession>
<gene>
    <name evidence="2" type="ORF">PIB30_051452</name>
</gene>
<keyword evidence="3" id="KW-1185">Reference proteome</keyword>
<evidence type="ECO:0000313" key="2">
    <source>
        <dbReference type="EMBL" id="MED6148259.1"/>
    </source>
</evidence>
<sequence>MISSGEREFTRRRGVTRPPDEHWCITSTLQGTAGGGPARPLRRSSQKRGFRIQSSLNTNRSAISAQLVSPPLTTAFRSSLPRPSLHCVLSSRRLDPPFFFTVTSPDPYYFAHCSETSSASTSAALRLAVAFTETSAGA</sequence>
<feature type="compositionally biased region" description="Basic and acidic residues" evidence="1">
    <location>
        <begin position="1"/>
        <end position="11"/>
    </location>
</feature>
<dbReference type="Proteomes" id="UP001341840">
    <property type="component" value="Unassembled WGS sequence"/>
</dbReference>
<reference evidence="2 3" key="1">
    <citation type="journal article" date="2023" name="Plants (Basel)">
        <title>Bridging the Gap: Combining Genomics and Transcriptomics Approaches to Understand Stylosanthes scabra, an Orphan Legume from the Brazilian Caatinga.</title>
        <authorList>
            <person name="Ferreira-Neto J.R.C."/>
            <person name="da Silva M.D."/>
            <person name="Binneck E."/>
            <person name="de Melo N.F."/>
            <person name="da Silva R.H."/>
            <person name="de Melo A.L.T.M."/>
            <person name="Pandolfi V."/>
            <person name="Bustamante F.O."/>
            <person name="Brasileiro-Vidal A.C."/>
            <person name="Benko-Iseppon A.M."/>
        </authorList>
    </citation>
    <scope>NUCLEOTIDE SEQUENCE [LARGE SCALE GENOMIC DNA]</scope>
    <source>
        <tissue evidence="2">Leaves</tissue>
    </source>
</reference>
<proteinExistence type="predicted"/>
<comment type="caution">
    <text evidence="2">The sequence shown here is derived from an EMBL/GenBank/DDBJ whole genome shotgun (WGS) entry which is preliminary data.</text>
</comment>
<evidence type="ECO:0000256" key="1">
    <source>
        <dbReference type="SAM" id="MobiDB-lite"/>
    </source>
</evidence>